<dbReference type="Pfam" id="PF00126">
    <property type="entry name" value="HTH_1"/>
    <property type="match status" value="1"/>
</dbReference>
<dbReference type="Proteomes" id="UP000183255">
    <property type="component" value="Unassembled WGS sequence"/>
</dbReference>
<dbReference type="InterPro" id="IPR005119">
    <property type="entry name" value="LysR_subst-bd"/>
</dbReference>
<name>A0A1G8HRT8_9CLOT</name>
<evidence type="ECO:0000256" key="1">
    <source>
        <dbReference type="ARBA" id="ARBA00009437"/>
    </source>
</evidence>
<evidence type="ECO:0000259" key="5">
    <source>
        <dbReference type="PROSITE" id="PS50931"/>
    </source>
</evidence>
<evidence type="ECO:0000256" key="4">
    <source>
        <dbReference type="ARBA" id="ARBA00023163"/>
    </source>
</evidence>
<dbReference type="PROSITE" id="PS50931">
    <property type="entry name" value="HTH_LYSR"/>
    <property type="match status" value="1"/>
</dbReference>
<dbReference type="PANTHER" id="PTHR30419">
    <property type="entry name" value="HTH-TYPE TRANSCRIPTIONAL REGULATOR YBHD"/>
    <property type="match status" value="1"/>
</dbReference>
<accession>A0A1G8HRT8</accession>
<gene>
    <name evidence="6" type="ORF">SAMN05421804_101666</name>
</gene>
<feature type="domain" description="HTH lysR-type" evidence="5">
    <location>
        <begin position="1"/>
        <end position="57"/>
    </location>
</feature>
<proteinExistence type="inferred from homology"/>
<dbReference type="Gene3D" id="3.40.190.290">
    <property type="match status" value="1"/>
</dbReference>
<dbReference type="CDD" id="cd05466">
    <property type="entry name" value="PBP2_LTTR_substrate"/>
    <property type="match status" value="1"/>
</dbReference>
<keyword evidence="2" id="KW-0805">Transcription regulation</keyword>
<keyword evidence="4" id="KW-0804">Transcription</keyword>
<dbReference type="GO" id="GO:0005829">
    <property type="term" value="C:cytosol"/>
    <property type="evidence" value="ECO:0007669"/>
    <property type="project" value="TreeGrafter"/>
</dbReference>
<reference evidence="6 7" key="1">
    <citation type="submission" date="2016-10" db="EMBL/GenBank/DDBJ databases">
        <authorList>
            <person name="de Groot N.N."/>
        </authorList>
    </citation>
    <scope>NUCLEOTIDE SEQUENCE [LARGE SCALE GENOMIC DNA]</scope>
    <source>
        <strain evidence="6 7">CGMCC 1.5058</strain>
    </source>
</reference>
<dbReference type="InterPro" id="IPR050950">
    <property type="entry name" value="HTH-type_LysR_regulators"/>
</dbReference>
<dbReference type="InterPro" id="IPR036390">
    <property type="entry name" value="WH_DNA-bd_sf"/>
</dbReference>
<dbReference type="SUPFAM" id="SSF53850">
    <property type="entry name" value="Periplasmic binding protein-like II"/>
    <property type="match status" value="1"/>
</dbReference>
<dbReference type="EMBL" id="FNDZ01000001">
    <property type="protein sequence ID" value="SDI09210.1"/>
    <property type="molecule type" value="Genomic_DNA"/>
</dbReference>
<dbReference type="Gene3D" id="1.10.10.10">
    <property type="entry name" value="Winged helix-like DNA-binding domain superfamily/Winged helix DNA-binding domain"/>
    <property type="match status" value="1"/>
</dbReference>
<dbReference type="Pfam" id="PF03466">
    <property type="entry name" value="LysR_substrate"/>
    <property type="match status" value="2"/>
</dbReference>
<dbReference type="SUPFAM" id="SSF46785">
    <property type="entry name" value="Winged helix' DNA-binding domain"/>
    <property type="match status" value="1"/>
</dbReference>
<dbReference type="PANTHER" id="PTHR30419:SF28">
    <property type="entry name" value="HTH-TYPE TRANSCRIPTIONAL REGULATOR BSDA"/>
    <property type="match status" value="1"/>
</dbReference>
<dbReference type="InterPro" id="IPR036388">
    <property type="entry name" value="WH-like_DNA-bd_sf"/>
</dbReference>
<comment type="similarity">
    <text evidence="1">Belongs to the LysR transcriptional regulatory family.</text>
</comment>
<dbReference type="RefSeq" id="WP_031574063.1">
    <property type="nucleotide sequence ID" value="NZ_DAMANS010000005.1"/>
</dbReference>
<evidence type="ECO:0000256" key="2">
    <source>
        <dbReference type="ARBA" id="ARBA00023015"/>
    </source>
</evidence>
<organism evidence="6 7">
    <name type="scientific">Proteiniclasticum ruminis</name>
    <dbReference type="NCBI Taxonomy" id="398199"/>
    <lineage>
        <taxon>Bacteria</taxon>
        <taxon>Bacillati</taxon>
        <taxon>Bacillota</taxon>
        <taxon>Clostridia</taxon>
        <taxon>Eubacteriales</taxon>
        <taxon>Clostridiaceae</taxon>
        <taxon>Proteiniclasticum</taxon>
    </lineage>
</organism>
<dbReference type="AlphaFoldDB" id="A0A1G8HRT8"/>
<dbReference type="PRINTS" id="PR00039">
    <property type="entry name" value="HTHLYSR"/>
</dbReference>
<protein>
    <submittedName>
        <fullName evidence="6">DNA-binding transcriptional regulator, LysR family</fullName>
    </submittedName>
</protein>
<keyword evidence="3 6" id="KW-0238">DNA-binding</keyword>
<dbReference type="GO" id="GO:0003677">
    <property type="term" value="F:DNA binding"/>
    <property type="evidence" value="ECO:0007669"/>
    <property type="project" value="UniProtKB-KW"/>
</dbReference>
<sequence>MEVVYEYIEEVYKAGSFTRAAQFLHISQPALSIAIKKFEDEIGHPIFIRSSKPIALTSVGEIIYRHIEEIKNLEINTKAEINDTMNKGIRNLRIGGTQYFTAFIIPNMIVKIKESFPDINIEIIEASSVSLMEALDKNEIDVMYSVKDLDITKYSFYPGITDYLFFAIPRKFISYEAISDFLITRDEIVNNEYRFIKSVSTLDILKNLPFITLRNGNNLYSRAMMIFELEGFRPKIELNLDQLTTAHYNCMCGIGTTLTTNHLIKKIDDEDKLYYIKLEHELMARNFKLIMKKDKYVSLAMETVLSIMSDFI</sequence>
<evidence type="ECO:0000313" key="6">
    <source>
        <dbReference type="EMBL" id="SDI09210.1"/>
    </source>
</evidence>
<evidence type="ECO:0000256" key="3">
    <source>
        <dbReference type="ARBA" id="ARBA00023125"/>
    </source>
</evidence>
<dbReference type="InterPro" id="IPR000847">
    <property type="entry name" value="LysR_HTH_N"/>
</dbReference>
<evidence type="ECO:0000313" key="7">
    <source>
        <dbReference type="Proteomes" id="UP000183255"/>
    </source>
</evidence>
<dbReference type="GO" id="GO:0003700">
    <property type="term" value="F:DNA-binding transcription factor activity"/>
    <property type="evidence" value="ECO:0007669"/>
    <property type="project" value="InterPro"/>
</dbReference>